<name>A0A0F9P6R7_9ZZZZ</name>
<organism evidence="1">
    <name type="scientific">marine sediment metagenome</name>
    <dbReference type="NCBI Taxonomy" id="412755"/>
    <lineage>
        <taxon>unclassified sequences</taxon>
        <taxon>metagenomes</taxon>
        <taxon>ecological metagenomes</taxon>
    </lineage>
</organism>
<dbReference type="EMBL" id="LAZR01003272">
    <property type="protein sequence ID" value="KKN20097.1"/>
    <property type="molecule type" value="Genomic_DNA"/>
</dbReference>
<gene>
    <name evidence="1" type="ORF">LCGC14_0939050</name>
</gene>
<dbReference type="AlphaFoldDB" id="A0A0F9P6R7"/>
<sequence length="170" mass="19329">MKWTEPKTWRNQEAITPEKLNEQISQNLAYLSKRPSVISYGHNDTYSTTTSWAAIDEQLLVASLYTYGGDILLTFQTVGRVTAASGTLRFDVLIDDYYYLSSLTDTPLAYGVWWVWANSAIRKTSVNIMLPIFNISKGLHTYKMMWMCDTSAGHLKSTDYSGVVLTVREF</sequence>
<protein>
    <submittedName>
        <fullName evidence="1">Uncharacterized protein</fullName>
    </submittedName>
</protein>
<proteinExistence type="predicted"/>
<accession>A0A0F9P6R7</accession>
<reference evidence="1" key="1">
    <citation type="journal article" date="2015" name="Nature">
        <title>Complex archaea that bridge the gap between prokaryotes and eukaryotes.</title>
        <authorList>
            <person name="Spang A."/>
            <person name="Saw J.H."/>
            <person name="Jorgensen S.L."/>
            <person name="Zaremba-Niedzwiedzka K."/>
            <person name="Martijn J."/>
            <person name="Lind A.E."/>
            <person name="van Eijk R."/>
            <person name="Schleper C."/>
            <person name="Guy L."/>
            <person name="Ettema T.J."/>
        </authorList>
    </citation>
    <scope>NUCLEOTIDE SEQUENCE</scope>
</reference>
<evidence type="ECO:0000313" key="1">
    <source>
        <dbReference type="EMBL" id="KKN20097.1"/>
    </source>
</evidence>
<comment type="caution">
    <text evidence="1">The sequence shown here is derived from an EMBL/GenBank/DDBJ whole genome shotgun (WGS) entry which is preliminary data.</text>
</comment>